<dbReference type="InterPro" id="IPR051473">
    <property type="entry name" value="P2Ox-like"/>
</dbReference>
<feature type="compositionally biased region" description="Basic residues" evidence="6">
    <location>
        <begin position="29"/>
        <end position="72"/>
    </location>
</feature>
<dbReference type="EMBL" id="JABBXF010000015">
    <property type="protein sequence ID" value="NVK77704.1"/>
    <property type="molecule type" value="Genomic_DNA"/>
</dbReference>
<dbReference type="PANTHER" id="PTHR42784:SF1">
    <property type="entry name" value="PYRANOSE 2-OXIDASE"/>
    <property type="match status" value="1"/>
</dbReference>
<comment type="similarity">
    <text evidence="2">Belongs to the GMC oxidoreductase family.</text>
</comment>
<evidence type="ECO:0000256" key="4">
    <source>
        <dbReference type="ARBA" id="ARBA00022827"/>
    </source>
</evidence>
<evidence type="ECO:0000259" key="8">
    <source>
        <dbReference type="Pfam" id="PF05199"/>
    </source>
</evidence>
<name>A0A7Y7B2B9_STRMO</name>
<protein>
    <submittedName>
        <fullName evidence="9">GMC family oxidoreductase</fullName>
    </submittedName>
</protein>
<dbReference type="Pfam" id="PF05199">
    <property type="entry name" value="GMC_oxred_C"/>
    <property type="match status" value="1"/>
</dbReference>
<evidence type="ECO:0000259" key="7">
    <source>
        <dbReference type="Pfam" id="PF00732"/>
    </source>
</evidence>
<evidence type="ECO:0000313" key="9">
    <source>
        <dbReference type="EMBL" id="NVK77704.1"/>
    </source>
</evidence>
<feature type="compositionally biased region" description="Low complexity" evidence="6">
    <location>
        <begin position="141"/>
        <end position="151"/>
    </location>
</feature>
<comment type="caution">
    <text evidence="9">The sequence shown here is derived from an EMBL/GenBank/DDBJ whole genome shotgun (WGS) entry which is preliminary data.</text>
</comment>
<feature type="region of interest" description="Disordered" evidence="6">
    <location>
        <begin position="131"/>
        <end position="154"/>
    </location>
</feature>
<keyword evidence="10" id="KW-1185">Reference proteome</keyword>
<evidence type="ECO:0000256" key="2">
    <source>
        <dbReference type="ARBA" id="ARBA00010790"/>
    </source>
</evidence>
<evidence type="ECO:0000256" key="1">
    <source>
        <dbReference type="ARBA" id="ARBA00001974"/>
    </source>
</evidence>
<dbReference type="InterPro" id="IPR036188">
    <property type="entry name" value="FAD/NAD-bd_sf"/>
</dbReference>
<feature type="compositionally biased region" description="Basic residues" evidence="6">
    <location>
        <begin position="131"/>
        <end position="140"/>
    </location>
</feature>
<dbReference type="GO" id="GO:0050660">
    <property type="term" value="F:flavin adenine dinucleotide binding"/>
    <property type="evidence" value="ECO:0007669"/>
    <property type="project" value="InterPro"/>
</dbReference>
<evidence type="ECO:0000256" key="6">
    <source>
        <dbReference type="SAM" id="MobiDB-lite"/>
    </source>
</evidence>
<organism evidence="9 10">
    <name type="scientific">Streptomyces morookaense</name>
    <name type="common">Streptoverticillium morookaense</name>
    <dbReference type="NCBI Taxonomy" id="1970"/>
    <lineage>
        <taxon>Bacteria</taxon>
        <taxon>Bacillati</taxon>
        <taxon>Actinomycetota</taxon>
        <taxon>Actinomycetes</taxon>
        <taxon>Kitasatosporales</taxon>
        <taxon>Streptomycetaceae</taxon>
        <taxon>Streptomyces</taxon>
    </lineage>
</organism>
<dbReference type="SUPFAM" id="SSF51905">
    <property type="entry name" value="FAD/NAD(P)-binding domain"/>
    <property type="match status" value="1"/>
</dbReference>
<evidence type="ECO:0000313" key="10">
    <source>
        <dbReference type="Proteomes" id="UP000587462"/>
    </source>
</evidence>
<dbReference type="PANTHER" id="PTHR42784">
    <property type="entry name" value="PYRANOSE 2-OXIDASE"/>
    <property type="match status" value="1"/>
</dbReference>
<dbReference type="GO" id="GO:0016614">
    <property type="term" value="F:oxidoreductase activity, acting on CH-OH group of donors"/>
    <property type="evidence" value="ECO:0007669"/>
    <property type="project" value="InterPro"/>
</dbReference>
<proteinExistence type="inferred from homology"/>
<sequence length="791" mass="86698">MPGFRRDLRPAHRVRRVRPEGDGHGAALSRHHRRPGRTGGRRAVHRRPGRRGRRPGRPRRRDLARHRPRHHPPVVPGSLAAARPFRARRTRPREGQRRLHGLARGLHRRARLAHLPRPRPRRQAPRLRHLGRPAARRRAAARGGLPYGGRRVSSPSPQLDGLHYDVIVVGAGLAGSLVAKQLGDHGWRVLVLEAGTRTLDTWPGHLDAMKAYYGALAKVPNAPYRGNIAAPSPDLLDLEGLPGGGYRANGYFVQNGNLPYASDYLRAAGGTALHWMGLTPRMHPEDFAARTAFGYGRDWPIGYADLEPHYRAAERVLGVAGDAAEQRDAIGLPFPDGYCYPMHAIPRSHLDNVLAARLDGIPVRESDDAPPTTLRVVTTPHARNSTPDLRYDQGRGYRPAGAAGLPNYGERCVGNASCVPICPVQAKYNPLKTQATWSCKVDLVPRAVVSRVLANANGRVFGVEYQQYDDPASPVHTTRTAEADIVVLAAHAIENAKLLLVSRLANHSGQVGRNLMDHPVLLTWGLLDEPVGPFRGPGSTSGLECFRTGPARRDRAPFRIEIANWGWSWPTGSPSGDVARMLGITGDSGQPRGRGRFGTGLREALGRRIGRQISLQFAVEQDAESRNRVTIDPALRDRLGNPRPVITYDLSDHVKRGIAAAKAVSDRIFGILGAEDHTDYAPGPFAPGHFRYDGRDFVYHGAGHGAGTHVMGDSRETSVVDSWQRCWDHSNLYAVGCGSMPSVGTSNPSLTMAALALRSCEQIHRDLMDLHRPRVIRPVRVARARTGEGRT</sequence>
<dbReference type="Pfam" id="PF00732">
    <property type="entry name" value="GMC_oxred_N"/>
    <property type="match status" value="1"/>
</dbReference>
<feature type="domain" description="Glucose-methanol-choline oxidoreductase C-terminal" evidence="8">
    <location>
        <begin position="624"/>
        <end position="756"/>
    </location>
</feature>
<evidence type="ECO:0000256" key="5">
    <source>
        <dbReference type="ARBA" id="ARBA00023002"/>
    </source>
</evidence>
<keyword evidence="3" id="KW-0285">Flavoprotein</keyword>
<feature type="domain" description="Glucose-methanol-choline oxidoreductase N-terminal" evidence="7">
    <location>
        <begin position="440"/>
        <end position="520"/>
    </location>
</feature>
<feature type="region of interest" description="Disordered" evidence="6">
    <location>
        <begin position="1"/>
        <end position="102"/>
    </location>
</feature>
<comment type="cofactor">
    <cofactor evidence="1">
        <name>FAD</name>
        <dbReference type="ChEBI" id="CHEBI:57692"/>
    </cofactor>
</comment>
<evidence type="ECO:0000256" key="3">
    <source>
        <dbReference type="ARBA" id="ARBA00022630"/>
    </source>
</evidence>
<dbReference type="InterPro" id="IPR007867">
    <property type="entry name" value="GMC_OxRtase_C"/>
</dbReference>
<keyword evidence="5" id="KW-0560">Oxidoreductase</keyword>
<keyword evidence="4" id="KW-0274">FAD</keyword>
<dbReference type="Proteomes" id="UP000587462">
    <property type="component" value="Unassembled WGS sequence"/>
</dbReference>
<dbReference type="Gene3D" id="3.50.50.60">
    <property type="entry name" value="FAD/NAD(P)-binding domain"/>
    <property type="match status" value="2"/>
</dbReference>
<feature type="compositionally biased region" description="Basic and acidic residues" evidence="6">
    <location>
        <begin position="1"/>
        <end position="10"/>
    </location>
</feature>
<dbReference type="AlphaFoldDB" id="A0A7Y7B2B9"/>
<gene>
    <name evidence="9" type="ORF">HG542_08500</name>
</gene>
<accession>A0A7Y7B2B9</accession>
<reference evidence="9 10" key="1">
    <citation type="submission" date="2020-04" db="EMBL/GenBank/DDBJ databases">
        <title>Draft Genome Sequence of Streptomyces morookaense DSM 40503, an 8-azaguanine-producing strain.</title>
        <authorList>
            <person name="Qi J."/>
            <person name="Gao J.-M."/>
        </authorList>
    </citation>
    <scope>NUCLEOTIDE SEQUENCE [LARGE SCALE GENOMIC DNA]</scope>
    <source>
        <strain evidence="9 10">DSM 40503</strain>
    </source>
</reference>
<dbReference type="InterPro" id="IPR000172">
    <property type="entry name" value="GMC_OxRdtase_N"/>
</dbReference>